<dbReference type="Proteomes" id="UP000069620">
    <property type="component" value="Unassembled WGS sequence"/>
</dbReference>
<dbReference type="RefSeq" id="WP_062832240.1">
    <property type="nucleotide sequence ID" value="NZ_BCSX01000056.1"/>
</dbReference>
<reference evidence="2" key="1">
    <citation type="journal article" date="2016" name="Genome Announc.">
        <title>Draft Genome Sequences of Five Rapidly Growing Mycobacterium Species, M. thermoresistibile, M. fortuitum subsp. acetamidolyticum, M. canariasense, M. brisbanense, and M. novocastrense.</title>
        <authorList>
            <person name="Katahira K."/>
            <person name="Ogura Y."/>
            <person name="Gotoh Y."/>
            <person name="Hayashi T."/>
        </authorList>
    </citation>
    <scope>NUCLEOTIDE SEQUENCE [LARGE SCALE GENOMIC DNA]</scope>
    <source>
        <strain evidence="2">JCM15654</strain>
    </source>
</reference>
<organism evidence="1 2">
    <name type="scientific">Mycolicibacterium brisbanense</name>
    <dbReference type="NCBI Taxonomy" id="146020"/>
    <lineage>
        <taxon>Bacteria</taxon>
        <taxon>Bacillati</taxon>
        <taxon>Actinomycetota</taxon>
        <taxon>Actinomycetes</taxon>
        <taxon>Mycobacteriales</taxon>
        <taxon>Mycobacteriaceae</taxon>
        <taxon>Mycolicibacterium</taxon>
    </lineage>
</organism>
<accession>A0A100W701</accession>
<keyword evidence="2" id="KW-1185">Reference proteome</keyword>
<sequence length="126" mass="13756">MPLWNPGNQTVTILTTRPRLDDNGNAVKSELGITQTTSARIDVTGCVFEVELSAMPGRAEDVTPTATTMKQTAWAILPYDTDTAAIKVGDQLEYQGRVFNMRGDSIVEVDMLGTPSHVFAMCEYQA</sequence>
<comment type="caution">
    <text evidence="1">The sequence shown here is derived from an EMBL/GenBank/DDBJ whole genome shotgun (WGS) entry which is preliminary data.</text>
</comment>
<proteinExistence type="predicted"/>
<dbReference type="STRING" id="146020.RMCB_6782"/>
<evidence type="ECO:0008006" key="3">
    <source>
        <dbReference type="Google" id="ProtNLM"/>
    </source>
</evidence>
<evidence type="ECO:0000313" key="1">
    <source>
        <dbReference type="EMBL" id="GAS92686.1"/>
    </source>
</evidence>
<evidence type="ECO:0000313" key="2">
    <source>
        <dbReference type="Proteomes" id="UP000069620"/>
    </source>
</evidence>
<protein>
    <recommendedName>
        <fullName evidence="3">Head-to-tail stopper</fullName>
    </recommendedName>
</protein>
<reference evidence="2" key="2">
    <citation type="submission" date="2016-02" db="EMBL/GenBank/DDBJ databases">
        <title>Draft genome sequence of five rapidly growing Mycobacterium species.</title>
        <authorList>
            <person name="Katahira K."/>
            <person name="Gotou Y."/>
            <person name="Iida K."/>
            <person name="Ogura Y."/>
            <person name="Hayashi T."/>
        </authorList>
    </citation>
    <scope>NUCLEOTIDE SEQUENCE [LARGE SCALE GENOMIC DNA]</scope>
    <source>
        <strain evidence="2">JCM15654</strain>
    </source>
</reference>
<dbReference type="EMBL" id="BCSX01000056">
    <property type="protein sequence ID" value="GAS92686.1"/>
    <property type="molecule type" value="Genomic_DNA"/>
</dbReference>
<name>A0A100W701_9MYCO</name>
<dbReference type="AlphaFoldDB" id="A0A100W701"/>
<gene>
    <name evidence="1" type="ORF">RMCB_6782</name>
</gene>